<dbReference type="CDD" id="cd16936">
    <property type="entry name" value="HATPase_RsbW-like"/>
    <property type="match status" value="1"/>
</dbReference>
<reference evidence="2" key="1">
    <citation type="journal article" date="2019" name="Int. J. Syst. Evol. Microbiol.">
        <title>The Global Catalogue of Microorganisms (GCM) 10K type strain sequencing project: providing services to taxonomists for standard genome sequencing and annotation.</title>
        <authorList>
            <consortium name="The Broad Institute Genomics Platform"/>
            <consortium name="The Broad Institute Genome Sequencing Center for Infectious Disease"/>
            <person name="Wu L."/>
            <person name="Ma J."/>
        </authorList>
    </citation>
    <scope>NUCLEOTIDE SEQUENCE [LARGE SCALE GENOMIC DNA]</scope>
    <source>
        <strain evidence="2">SYNS20</strain>
    </source>
</reference>
<evidence type="ECO:0000313" key="1">
    <source>
        <dbReference type="EMBL" id="MFC7304272.1"/>
    </source>
</evidence>
<organism evidence="1 2">
    <name type="scientific">Streptomyces monticola</name>
    <dbReference type="NCBI Taxonomy" id="2666263"/>
    <lineage>
        <taxon>Bacteria</taxon>
        <taxon>Bacillati</taxon>
        <taxon>Actinomycetota</taxon>
        <taxon>Actinomycetes</taxon>
        <taxon>Kitasatosporales</taxon>
        <taxon>Streptomycetaceae</taxon>
        <taxon>Streptomyces</taxon>
    </lineage>
</organism>
<keyword evidence="1" id="KW-0547">Nucleotide-binding</keyword>
<accession>A0ABW2JEM4</accession>
<gene>
    <name evidence="1" type="ORF">ACFQVC_08625</name>
</gene>
<sequence length="161" mass="16906">MDGNRGRDRRFPGTAVCGGEWASGYPARSRPLLTWDRSMTDAAARARARLRQELSGHPAGDRLVELVLIAAGELVANAHEHAPGPYQLRLTAGPVPRIEVLDRGSGLPPRAVARARTAQGLGLGVAGRGRGLIMVHRATGGAWGSRAVAGGHSVWAELGGR</sequence>
<dbReference type="Gene3D" id="3.30.565.10">
    <property type="entry name" value="Histidine kinase-like ATPase, C-terminal domain"/>
    <property type="match status" value="1"/>
</dbReference>
<dbReference type="PANTHER" id="PTHR35526">
    <property type="entry name" value="ANTI-SIGMA-F FACTOR RSBW-RELATED"/>
    <property type="match status" value="1"/>
</dbReference>
<proteinExistence type="predicted"/>
<dbReference type="PANTHER" id="PTHR35526:SF3">
    <property type="entry name" value="ANTI-SIGMA-F FACTOR RSBW"/>
    <property type="match status" value="1"/>
</dbReference>
<dbReference type="Proteomes" id="UP001596523">
    <property type="component" value="Unassembled WGS sequence"/>
</dbReference>
<comment type="caution">
    <text evidence="1">The sequence shown here is derived from an EMBL/GenBank/DDBJ whole genome shotgun (WGS) entry which is preliminary data.</text>
</comment>
<dbReference type="InterPro" id="IPR050267">
    <property type="entry name" value="Anti-sigma-factor_SerPK"/>
</dbReference>
<dbReference type="RefSeq" id="WP_381828459.1">
    <property type="nucleotide sequence ID" value="NZ_JBHTCF010000003.1"/>
</dbReference>
<keyword evidence="2" id="KW-1185">Reference proteome</keyword>
<dbReference type="EMBL" id="JBHTCF010000003">
    <property type="protein sequence ID" value="MFC7304272.1"/>
    <property type="molecule type" value="Genomic_DNA"/>
</dbReference>
<protein>
    <submittedName>
        <fullName evidence="1">ATP-binding protein</fullName>
    </submittedName>
</protein>
<keyword evidence="1" id="KW-0067">ATP-binding</keyword>
<dbReference type="GO" id="GO:0005524">
    <property type="term" value="F:ATP binding"/>
    <property type="evidence" value="ECO:0007669"/>
    <property type="project" value="UniProtKB-KW"/>
</dbReference>
<dbReference type="SUPFAM" id="SSF55874">
    <property type="entry name" value="ATPase domain of HSP90 chaperone/DNA topoisomerase II/histidine kinase"/>
    <property type="match status" value="1"/>
</dbReference>
<dbReference type="InterPro" id="IPR036890">
    <property type="entry name" value="HATPase_C_sf"/>
</dbReference>
<name>A0ABW2JEM4_9ACTN</name>
<evidence type="ECO:0000313" key="2">
    <source>
        <dbReference type="Proteomes" id="UP001596523"/>
    </source>
</evidence>